<dbReference type="PANTHER" id="PTHR45845:SF3">
    <property type="entry name" value="PURATROPHIN-1-LIKE, ISOFORM A"/>
    <property type="match status" value="1"/>
</dbReference>
<gene>
    <name evidence="2" type="ORF">R5R35_008807</name>
</gene>
<feature type="compositionally biased region" description="Pro residues" evidence="1">
    <location>
        <begin position="135"/>
        <end position="149"/>
    </location>
</feature>
<organism evidence="2 3">
    <name type="scientific">Gryllus longicercus</name>
    <dbReference type="NCBI Taxonomy" id="2509291"/>
    <lineage>
        <taxon>Eukaryota</taxon>
        <taxon>Metazoa</taxon>
        <taxon>Ecdysozoa</taxon>
        <taxon>Arthropoda</taxon>
        <taxon>Hexapoda</taxon>
        <taxon>Insecta</taxon>
        <taxon>Pterygota</taxon>
        <taxon>Neoptera</taxon>
        <taxon>Polyneoptera</taxon>
        <taxon>Orthoptera</taxon>
        <taxon>Ensifera</taxon>
        <taxon>Gryllidea</taxon>
        <taxon>Grylloidea</taxon>
        <taxon>Gryllidae</taxon>
        <taxon>Gryllinae</taxon>
        <taxon>Gryllus</taxon>
    </lineage>
</organism>
<keyword evidence="3" id="KW-1185">Reference proteome</keyword>
<feature type="compositionally biased region" description="Pro residues" evidence="1">
    <location>
        <begin position="313"/>
        <end position="322"/>
    </location>
</feature>
<sequence length="684" mass="73067">MLMRNGLMCGCANVCGCEGMLGRRGRADVRGRCAQGGDAVSVRGWPLTLGSRAAVALHLGELDPTLLRSRDCYLCVRPALQAEAEAEARAAPDADGVEVALVWRGAEGPPASRPLPAPRDLREAPLTEEAAQQPMPAPSPSPTSTPSPSPELDSVLAMEEAALLPPPDGAAAGEQALPALLHTLLVSVERALERVPLDELAFPCPQCREACACACGAPPPAPVQKRDSSIQTSPMFEFAGPIPHIDSDDEDDSDVPAAQAGAKATQTPSRAPPASKCPAPHAAAAAANTAAAAAATPTCRTESKACGADDPPDQLPEAPPPRELVAPRYISELSERLLFAGVQLPGTRDLRGRPIVLALAAELAAAAPEAHSLAALLLYYCSLLGSTEEEELEAEALEAVTSRKEVMLLVVSDSQETAALDILDRALALVQGRVSVGSVVVWRAQSQRGGGAASAGALPASQLRWAAATGAHALRALVAEEQAPAACGGRAQHDHREWVDFHKELEPLWALSLACGRRLAGAMGALRAAEGPPPPGRRRLHAQQRALSRALADAELQRLRREGPATLQRLRERALCLPHSAAVRRSTERARRLWEEVDRAARRLEQLCEGRRERLRDLARVRALEEEAAQVLSWLCKKGEETLRRHTNLATNLSAIKEQEQDFEKFYFISMVSVWFHFSDLTDL</sequence>
<feature type="region of interest" description="Disordered" evidence="1">
    <location>
        <begin position="127"/>
        <end position="152"/>
    </location>
</feature>
<comment type="caution">
    <text evidence="2">The sequence shown here is derived from an EMBL/GenBank/DDBJ whole genome shotgun (WGS) entry which is preliminary data.</text>
</comment>
<evidence type="ECO:0000256" key="1">
    <source>
        <dbReference type="SAM" id="MobiDB-lite"/>
    </source>
</evidence>
<dbReference type="Gene3D" id="1.20.58.60">
    <property type="match status" value="1"/>
</dbReference>
<feature type="region of interest" description="Disordered" evidence="1">
    <location>
        <begin position="238"/>
        <end position="280"/>
    </location>
</feature>
<accession>A0AAN9VB58</accession>
<reference evidence="2 3" key="1">
    <citation type="submission" date="2024-03" db="EMBL/GenBank/DDBJ databases">
        <title>The genome assembly and annotation of the cricket Gryllus longicercus Weissman &amp; Gray.</title>
        <authorList>
            <person name="Szrajer S."/>
            <person name="Gray D."/>
            <person name="Ylla G."/>
        </authorList>
    </citation>
    <scope>NUCLEOTIDE SEQUENCE [LARGE SCALE GENOMIC DNA]</scope>
    <source>
        <strain evidence="2">DAG 2021-001</strain>
        <tissue evidence="2">Whole body minus gut</tissue>
    </source>
</reference>
<evidence type="ECO:0000313" key="3">
    <source>
        <dbReference type="Proteomes" id="UP001378592"/>
    </source>
</evidence>
<feature type="region of interest" description="Disordered" evidence="1">
    <location>
        <begin position="302"/>
        <end position="322"/>
    </location>
</feature>
<name>A0AAN9VB58_9ORTH</name>
<evidence type="ECO:0000313" key="2">
    <source>
        <dbReference type="EMBL" id="KAK7791789.1"/>
    </source>
</evidence>
<dbReference type="Proteomes" id="UP001378592">
    <property type="component" value="Unassembled WGS sequence"/>
</dbReference>
<proteinExistence type="predicted"/>
<protein>
    <submittedName>
        <fullName evidence="2">Uncharacterized protein</fullName>
    </submittedName>
</protein>
<dbReference type="PANTHER" id="PTHR45845">
    <property type="entry name" value="RHO GUANINE NUCLEOTIDE EXCHANGE FACTOR-RELATED"/>
    <property type="match status" value="1"/>
</dbReference>
<dbReference type="AlphaFoldDB" id="A0AAN9VB58"/>
<dbReference type="EMBL" id="JAZDUA010000497">
    <property type="protein sequence ID" value="KAK7791789.1"/>
    <property type="molecule type" value="Genomic_DNA"/>
</dbReference>
<dbReference type="InterPro" id="IPR052231">
    <property type="entry name" value="Rho_GEF_signaling-related"/>
</dbReference>